<evidence type="ECO:0000256" key="1">
    <source>
        <dbReference type="SAM" id="MobiDB-lite"/>
    </source>
</evidence>
<protein>
    <submittedName>
        <fullName evidence="2">Uncharacterized protein</fullName>
    </submittedName>
</protein>
<accession>A0A5B7G668</accession>
<feature type="region of interest" description="Disordered" evidence="1">
    <location>
        <begin position="15"/>
        <end position="41"/>
    </location>
</feature>
<name>A0A5B7G668_PORTR</name>
<evidence type="ECO:0000313" key="3">
    <source>
        <dbReference type="Proteomes" id="UP000324222"/>
    </source>
</evidence>
<proteinExistence type="predicted"/>
<reference evidence="2 3" key="1">
    <citation type="submission" date="2019-05" db="EMBL/GenBank/DDBJ databases">
        <title>Another draft genome of Portunus trituberculatus and its Hox gene families provides insights of decapod evolution.</title>
        <authorList>
            <person name="Jeong J.-H."/>
            <person name="Song I."/>
            <person name="Kim S."/>
            <person name="Choi T."/>
            <person name="Kim D."/>
            <person name="Ryu S."/>
            <person name="Kim W."/>
        </authorList>
    </citation>
    <scope>NUCLEOTIDE SEQUENCE [LARGE SCALE GENOMIC DNA]</scope>
    <source>
        <tissue evidence="2">Muscle</tissue>
    </source>
</reference>
<dbReference type="EMBL" id="VSRR010011286">
    <property type="protein sequence ID" value="MPC52966.1"/>
    <property type="molecule type" value="Genomic_DNA"/>
</dbReference>
<organism evidence="2 3">
    <name type="scientific">Portunus trituberculatus</name>
    <name type="common">Swimming crab</name>
    <name type="synonym">Neptunus trituberculatus</name>
    <dbReference type="NCBI Taxonomy" id="210409"/>
    <lineage>
        <taxon>Eukaryota</taxon>
        <taxon>Metazoa</taxon>
        <taxon>Ecdysozoa</taxon>
        <taxon>Arthropoda</taxon>
        <taxon>Crustacea</taxon>
        <taxon>Multicrustacea</taxon>
        <taxon>Malacostraca</taxon>
        <taxon>Eumalacostraca</taxon>
        <taxon>Eucarida</taxon>
        <taxon>Decapoda</taxon>
        <taxon>Pleocyemata</taxon>
        <taxon>Brachyura</taxon>
        <taxon>Eubrachyura</taxon>
        <taxon>Portunoidea</taxon>
        <taxon>Portunidae</taxon>
        <taxon>Portuninae</taxon>
        <taxon>Portunus</taxon>
    </lineage>
</organism>
<sequence length="100" mass="10952">MTLVSEQKLVIVAGTGLREASDSEDARTPPSCLTQSQEAQPRPTLTLLPREQCLSNVRLPSPSSFLKDAAPLNSSFTIQLLRHTFPFCRTFLDPPPLATT</sequence>
<dbReference type="AlphaFoldDB" id="A0A5B7G668"/>
<comment type="caution">
    <text evidence="2">The sequence shown here is derived from an EMBL/GenBank/DDBJ whole genome shotgun (WGS) entry which is preliminary data.</text>
</comment>
<keyword evidence="3" id="KW-1185">Reference proteome</keyword>
<evidence type="ECO:0000313" key="2">
    <source>
        <dbReference type="EMBL" id="MPC52966.1"/>
    </source>
</evidence>
<gene>
    <name evidence="2" type="ORF">E2C01_046847</name>
</gene>
<dbReference type="Proteomes" id="UP000324222">
    <property type="component" value="Unassembled WGS sequence"/>
</dbReference>